<feature type="non-terminal residue" evidence="2">
    <location>
        <position position="1"/>
    </location>
</feature>
<dbReference type="PANTHER" id="PTHR32014:SF3">
    <property type="entry name" value="BCL2-MODIFYING FACTOR 2"/>
    <property type="match status" value="1"/>
</dbReference>
<organism evidence="2 3">
    <name type="scientific">Electrophorus voltai</name>
    <dbReference type="NCBI Taxonomy" id="2609070"/>
    <lineage>
        <taxon>Eukaryota</taxon>
        <taxon>Metazoa</taxon>
        <taxon>Chordata</taxon>
        <taxon>Craniata</taxon>
        <taxon>Vertebrata</taxon>
        <taxon>Euteleostomi</taxon>
        <taxon>Actinopterygii</taxon>
        <taxon>Neopterygii</taxon>
        <taxon>Teleostei</taxon>
        <taxon>Ostariophysi</taxon>
        <taxon>Gymnotiformes</taxon>
        <taxon>Gymnotoidei</taxon>
        <taxon>Gymnotidae</taxon>
        <taxon>Electrophorus</taxon>
    </lineage>
</organism>
<evidence type="ECO:0000313" key="2">
    <source>
        <dbReference type="EMBL" id="KAK1805605.1"/>
    </source>
</evidence>
<comment type="caution">
    <text evidence="2">The sequence shown here is derived from an EMBL/GenBank/DDBJ whole genome shotgun (WGS) entry which is preliminary data.</text>
</comment>
<dbReference type="GO" id="GO:0043065">
    <property type="term" value="P:positive regulation of apoptotic process"/>
    <property type="evidence" value="ECO:0007669"/>
    <property type="project" value="TreeGrafter"/>
</dbReference>
<sequence length="214" mass="23444">QCPLMEDEEEGLSLLSLFHGRSLTTTPVEDRSTLDRTTGPPTDSAVQSSAVVAGMPLLQTTPRCRVMASGPDAAPPSGRARPLQRSLHGAVGLGLVSTPTTTTEETRALLHSDPEFGAHFLTVSEPPHATAEEDEEEEEVGMPEERDEEARPGASVEVQIGRKLREIGDQFHEEHLQLFLQYQRAQLPGWWHIAMTLYNFLFPVEEIGPGGGQR</sequence>
<evidence type="ECO:0000256" key="1">
    <source>
        <dbReference type="SAM" id="MobiDB-lite"/>
    </source>
</evidence>
<proteinExistence type="predicted"/>
<feature type="region of interest" description="Disordered" evidence="1">
    <location>
        <begin position="127"/>
        <end position="155"/>
    </location>
</feature>
<dbReference type="AlphaFoldDB" id="A0AAD9E3C1"/>
<dbReference type="GO" id="GO:0010507">
    <property type="term" value="P:negative regulation of autophagy"/>
    <property type="evidence" value="ECO:0007669"/>
    <property type="project" value="TreeGrafter"/>
</dbReference>
<dbReference type="GO" id="GO:0016459">
    <property type="term" value="C:myosin complex"/>
    <property type="evidence" value="ECO:0007669"/>
    <property type="project" value="TreeGrafter"/>
</dbReference>
<feature type="region of interest" description="Disordered" evidence="1">
    <location>
        <begin position="21"/>
        <end position="47"/>
    </location>
</feature>
<dbReference type="PANTHER" id="PTHR32014">
    <property type="entry name" value="BCL-2-MODIFYING FACTOR"/>
    <property type="match status" value="1"/>
</dbReference>
<dbReference type="GO" id="GO:0006915">
    <property type="term" value="P:apoptotic process"/>
    <property type="evidence" value="ECO:0007669"/>
    <property type="project" value="InterPro"/>
</dbReference>
<dbReference type="Proteomes" id="UP001239994">
    <property type="component" value="Unassembled WGS sequence"/>
</dbReference>
<reference evidence="2" key="1">
    <citation type="submission" date="2023-03" db="EMBL/GenBank/DDBJ databases">
        <title>Electrophorus voltai genome.</title>
        <authorList>
            <person name="Bian C."/>
        </authorList>
    </citation>
    <scope>NUCLEOTIDE SEQUENCE</scope>
    <source>
        <strain evidence="2">CB-2022</strain>
        <tissue evidence="2">Muscle</tissue>
    </source>
</reference>
<dbReference type="InterPro" id="IPR028192">
    <property type="entry name" value="BMF"/>
</dbReference>
<keyword evidence="3" id="KW-1185">Reference proteome</keyword>
<dbReference type="Pfam" id="PF15185">
    <property type="entry name" value="BMF"/>
    <property type="match status" value="1"/>
</dbReference>
<protein>
    <submittedName>
        <fullName evidence="2">Uncharacterized protein</fullName>
    </submittedName>
</protein>
<feature type="compositionally biased region" description="Polar residues" evidence="1">
    <location>
        <begin position="35"/>
        <end position="47"/>
    </location>
</feature>
<gene>
    <name evidence="2" type="ORF">P4O66_019888</name>
</gene>
<evidence type="ECO:0000313" key="3">
    <source>
        <dbReference type="Proteomes" id="UP001239994"/>
    </source>
</evidence>
<feature type="compositionally biased region" description="Acidic residues" evidence="1">
    <location>
        <begin position="132"/>
        <end position="147"/>
    </location>
</feature>
<accession>A0AAD9E3C1</accession>
<name>A0AAD9E3C1_9TELE</name>
<dbReference type="EMBL" id="JAROKS010000003">
    <property type="protein sequence ID" value="KAK1805605.1"/>
    <property type="molecule type" value="Genomic_DNA"/>
</dbReference>